<dbReference type="InParanoid" id="A0A804UHQ8"/>
<reference evidence="3" key="1">
    <citation type="journal article" date="2009" name="Science">
        <title>The B73 maize genome: complexity, diversity, and dynamics.</title>
        <authorList>
            <person name="Schnable P.S."/>
            <person name="Ware D."/>
            <person name="Fulton R.S."/>
            <person name="Stein J.C."/>
            <person name="Wei F."/>
            <person name="Pasternak S."/>
            <person name="Liang C."/>
            <person name="Zhang J."/>
            <person name="Fulton L."/>
            <person name="Graves T.A."/>
            <person name="Minx P."/>
            <person name="Reily A.D."/>
            <person name="Courtney L."/>
            <person name="Kruchowski S.S."/>
            <person name="Tomlinson C."/>
            <person name="Strong C."/>
            <person name="Delehaunty K."/>
            <person name="Fronick C."/>
            <person name="Courtney B."/>
            <person name="Rock S.M."/>
            <person name="Belter E."/>
            <person name="Du F."/>
            <person name="Kim K."/>
            <person name="Abbott R.M."/>
            <person name="Cotton M."/>
            <person name="Levy A."/>
            <person name="Marchetto P."/>
            <person name="Ochoa K."/>
            <person name="Jackson S.M."/>
            <person name="Gillam B."/>
            <person name="Chen W."/>
            <person name="Yan L."/>
            <person name="Higginbotham J."/>
            <person name="Cardenas M."/>
            <person name="Waligorski J."/>
            <person name="Applebaum E."/>
            <person name="Phelps L."/>
            <person name="Falcone J."/>
            <person name="Kanchi K."/>
            <person name="Thane T."/>
            <person name="Scimone A."/>
            <person name="Thane N."/>
            <person name="Henke J."/>
            <person name="Wang T."/>
            <person name="Ruppert J."/>
            <person name="Shah N."/>
            <person name="Rotter K."/>
            <person name="Hodges J."/>
            <person name="Ingenthron E."/>
            <person name="Cordes M."/>
            <person name="Kohlberg S."/>
            <person name="Sgro J."/>
            <person name="Delgado B."/>
            <person name="Mead K."/>
            <person name="Chinwalla A."/>
            <person name="Leonard S."/>
            <person name="Crouse K."/>
            <person name="Collura K."/>
            <person name="Kudrna D."/>
            <person name="Currie J."/>
            <person name="He R."/>
            <person name="Angelova A."/>
            <person name="Rajasekar S."/>
            <person name="Mueller T."/>
            <person name="Lomeli R."/>
            <person name="Scara G."/>
            <person name="Ko A."/>
            <person name="Delaney K."/>
            <person name="Wissotski M."/>
            <person name="Lopez G."/>
            <person name="Campos D."/>
            <person name="Braidotti M."/>
            <person name="Ashley E."/>
            <person name="Golser W."/>
            <person name="Kim H."/>
            <person name="Lee S."/>
            <person name="Lin J."/>
            <person name="Dujmic Z."/>
            <person name="Kim W."/>
            <person name="Talag J."/>
            <person name="Zuccolo A."/>
            <person name="Fan C."/>
            <person name="Sebastian A."/>
            <person name="Kramer M."/>
            <person name="Spiegel L."/>
            <person name="Nascimento L."/>
            <person name="Zutavern T."/>
            <person name="Miller B."/>
            <person name="Ambroise C."/>
            <person name="Muller S."/>
            <person name="Spooner W."/>
            <person name="Narechania A."/>
            <person name="Ren L."/>
            <person name="Wei S."/>
            <person name="Kumari S."/>
            <person name="Faga B."/>
            <person name="Levy M.J."/>
            <person name="McMahan L."/>
            <person name="Van Buren P."/>
            <person name="Vaughn M.W."/>
            <person name="Ying K."/>
            <person name="Yeh C.-T."/>
            <person name="Emrich S.J."/>
            <person name="Jia Y."/>
            <person name="Kalyanaraman A."/>
            <person name="Hsia A.-P."/>
            <person name="Barbazuk W.B."/>
            <person name="Baucom R.S."/>
            <person name="Brutnell T.P."/>
            <person name="Carpita N.C."/>
            <person name="Chaparro C."/>
            <person name="Chia J.-M."/>
            <person name="Deragon J.-M."/>
            <person name="Estill J.C."/>
            <person name="Fu Y."/>
            <person name="Jeddeloh J.A."/>
            <person name="Han Y."/>
            <person name="Lee H."/>
            <person name="Li P."/>
            <person name="Lisch D.R."/>
            <person name="Liu S."/>
            <person name="Liu Z."/>
            <person name="Nagel D.H."/>
            <person name="McCann M.C."/>
            <person name="SanMiguel P."/>
            <person name="Myers A.M."/>
            <person name="Nettleton D."/>
            <person name="Nguyen J."/>
            <person name="Penning B.W."/>
            <person name="Ponnala L."/>
            <person name="Schneider K.L."/>
            <person name="Schwartz D.C."/>
            <person name="Sharma A."/>
            <person name="Soderlund C."/>
            <person name="Springer N.M."/>
            <person name="Sun Q."/>
            <person name="Wang H."/>
            <person name="Waterman M."/>
            <person name="Westerman R."/>
            <person name="Wolfgruber T.K."/>
            <person name="Yang L."/>
            <person name="Yu Y."/>
            <person name="Zhang L."/>
            <person name="Zhou S."/>
            <person name="Zhu Q."/>
            <person name="Bennetzen J.L."/>
            <person name="Dawe R.K."/>
            <person name="Jiang J."/>
            <person name="Jiang N."/>
            <person name="Presting G.G."/>
            <person name="Wessler S.R."/>
            <person name="Aluru S."/>
            <person name="Martienssen R.A."/>
            <person name="Clifton S.W."/>
            <person name="McCombie W.R."/>
            <person name="Wing R.A."/>
            <person name="Wilson R.K."/>
        </authorList>
    </citation>
    <scope>NUCLEOTIDE SEQUENCE [LARGE SCALE GENOMIC DNA]</scope>
    <source>
        <strain evidence="3">cv. B73</strain>
    </source>
</reference>
<feature type="region of interest" description="Disordered" evidence="1">
    <location>
        <begin position="1"/>
        <end position="103"/>
    </location>
</feature>
<keyword evidence="3" id="KW-1185">Reference proteome</keyword>
<evidence type="ECO:0000313" key="2">
    <source>
        <dbReference type="EnsemblPlants" id="Zm00001eb365240_P001"/>
    </source>
</evidence>
<feature type="compositionally biased region" description="Low complexity" evidence="1">
    <location>
        <begin position="51"/>
        <end position="63"/>
    </location>
</feature>
<sequence length="168" mass="17795">MGRSGGSTTSSRKKHSRSRPQAMDDDIDSSCSTPVRQRAIQPRTSPRHRPQMPVMTSSSVSPPAGWLRTASGPGPGSDATHTSPGTRKIPPDAISARHAMPQKPVRGCCSNPFRGCRIIPTDAAPPQVVLLRRRVRPSGCVGLGGTDGSSLDKALIGMPTRTMLLPEP</sequence>
<accession>A0A804UHQ8</accession>
<dbReference type="Gramene" id="Zm00001eb365240_T001">
    <property type="protein sequence ID" value="Zm00001eb365240_P001"/>
    <property type="gene ID" value="Zm00001eb365240"/>
</dbReference>
<evidence type="ECO:0000313" key="3">
    <source>
        <dbReference type="Proteomes" id="UP000007305"/>
    </source>
</evidence>
<reference evidence="2" key="3">
    <citation type="submission" date="2021-05" db="UniProtKB">
        <authorList>
            <consortium name="EnsemblPlants"/>
        </authorList>
    </citation>
    <scope>IDENTIFICATION</scope>
    <source>
        <strain evidence="2">cv. B73</strain>
    </source>
</reference>
<dbReference type="AlphaFoldDB" id="A0A804UHQ8"/>
<protein>
    <submittedName>
        <fullName evidence="2">Uncharacterized protein</fullName>
    </submittedName>
</protein>
<reference evidence="2" key="2">
    <citation type="submission" date="2019-07" db="EMBL/GenBank/DDBJ databases">
        <authorList>
            <person name="Seetharam A."/>
            <person name="Woodhouse M."/>
            <person name="Cannon E."/>
        </authorList>
    </citation>
    <scope>NUCLEOTIDE SEQUENCE [LARGE SCALE GENOMIC DNA]</scope>
    <source>
        <strain evidence="2">cv. B73</strain>
    </source>
</reference>
<feature type="compositionally biased region" description="Low complexity" evidence="1">
    <location>
        <begin position="1"/>
        <end position="10"/>
    </location>
</feature>
<dbReference type="EnsemblPlants" id="Zm00001eb365240_T001">
    <property type="protein sequence ID" value="Zm00001eb365240_P001"/>
    <property type="gene ID" value="Zm00001eb365240"/>
</dbReference>
<organism evidence="2 3">
    <name type="scientific">Zea mays</name>
    <name type="common">Maize</name>
    <dbReference type="NCBI Taxonomy" id="4577"/>
    <lineage>
        <taxon>Eukaryota</taxon>
        <taxon>Viridiplantae</taxon>
        <taxon>Streptophyta</taxon>
        <taxon>Embryophyta</taxon>
        <taxon>Tracheophyta</taxon>
        <taxon>Spermatophyta</taxon>
        <taxon>Magnoliopsida</taxon>
        <taxon>Liliopsida</taxon>
        <taxon>Poales</taxon>
        <taxon>Poaceae</taxon>
        <taxon>PACMAD clade</taxon>
        <taxon>Panicoideae</taxon>
        <taxon>Andropogonodae</taxon>
        <taxon>Andropogoneae</taxon>
        <taxon>Tripsacinae</taxon>
        <taxon>Zea</taxon>
    </lineage>
</organism>
<dbReference type="Proteomes" id="UP000007305">
    <property type="component" value="Chromosome 8"/>
</dbReference>
<evidence type="ECO:0000256" key="1">
    <source>
        <dbReference type="SAM" id="MobiDB-lite"/>
    </source>
</evidence>
<proteinExistence type="predicted"/>
<name>A0A804UHQ8_MAIZE</name>